<dbReference type="InterPro" id="IPR009057">
    <property type="entry name" value="Homeodomain-like_sf"/>
</dbReference>
<feature type="region of interest" description="Disordered" evidence="5">
    <location>
        <begin position="414"/>
        <end position="433"/>
    </location>
</feature>
<dbReference type="Gene3D" id="3.30.420.10">
    <property type="entry name" value="Ribonuclease H-like superfamily/Ribonuclease H"/>
    <property type="match status" value="1"/>
</dbReference>
<dbReference type="SMART" id="SM00674">
    <property type="entry name" value="CENPB"/>
    <property type="match status" value="1"/>
</dbReference>
<dbReference type="Pfam" id="PF03184">
    <property type="entry name" value="DDE_1"/>
    <property type="match status" value="1"/>
</dbReference>
<dbReference type="InterPro" id="IPR050863">
    <property type="entry name" value="CenT-Element_Derived"/>
</dbReference>
<dbReference type="Pfam" id="PF04218">
    <property type="entry name" value="CENP-B_N"/>
    <property type="match status" value="1"/>
</dbReference>
<evidence type="ECO:0000313" key="9">
    <source>
        <dbReference type="Proteomes" id="UP001160148"/>
    </source>
</evidence>
<dbReference type="PANTHER" id="PTHR19303">
    <property type="entry name" value="TRANSPOSON"/>
    <property type="match status" value="1"/>
</dbReference>
<feature type="domain" description="HTH CENPB-type" evidence="7">
    <location>
        <begin position="59"/>
        <end position="130"/>
    </location>
</feature>
<dbReference type="GO" id="GO:0003677">
    <property type="term" value="F:DNA binding"/>
    <property type="evidence" value="ECO:0007669"/>
    <property type="project" value="UniProtKB-UniRule"/>
</dbReference>
<evidence type="ECO:0000256" key="1">
    <source>
        <dbReference type="ARBA" id="ARBA00004123"/>
    </source>
</evidence>
<dbReference type="PROSITE" id="PS51253">
    <property type="entry name" value="HTH_CENPB"/>
    <property type="match status" value="1"/>
</dbReference>
<gene>
    <name evidence="8" type="ORF">MEUPH1_LOCUS13744</name>
</gene>
<evidence type="ECO:0000256" key="4">
    <source>
        <dbReference type="PROSITE-ProRule" id="PRU00320"/>
    </source>
</evidence>
<organism evidence="8 9">
    <name type="scientific">Macrosiphum euphorbiae</name>
    <name type="common">potato aphid</name>
    <dbReference type="NCBI Taxonomy" id="13131"/>
    <lineage>
        <taxon>Eukaryota</taxon>
        <taxon>Metazoa</taxon>
        <taxon>Ecdysozoa</taxon>
        <taxon>Arthropoda</taxon>
        <taxon>Hexapoda</taxon>
        <taxon>Insecta</taxon>
        <taxon>Pterygota</taxon>
        <taxon>Neoptera</taxon>
        <taxon>Paraneoptera</taxon>
        <taxon>Hemiptera</taxon>
        <taxon>Sternorrhyncha</taxon>
        <taxon>Aphidomorpha</taxon>
        <taxon>Aphidoidea</taxon>
        <taxon>Aphididae</taxon>
        <taxon>Macrosiphini</taxon>
        <taxon>Macrosiphum</taxon>
    </lineage>
</organism>
<feature type="compositionally biased region" description="Acidic residues" evidence="5">
    <location>
        <begin position="416"/>
        <end position="431"/>
    </location>
</feature>
<dbReference type="PROSITE" id="PS50960">
    <property type="entry name" value="HTH_PSQ"/>
    <property type="match status" value="1"/>
</dbReference>
<dbReference type="EMBL" id="CARXXK010000002">
    <property type="protein sequence ID" value="CAI6358203.1"/>
    <property type="molecule type" value="Genomic_DNA"/>
</dbReference>
<feature type="DNA-binding region" description="H-T-H motif" evidence="4">
    <location>
        <begin position="25"/>
        <end position="45"/>
    </location>
</feature>
<dbReference type="InterPro" id="IPR004875">
    <property type="entry name" value="DDE_SF_endonuclease_dom"/>
</dbReference>
<reference evidence="8 9" key="1">
    <citation type="submission" date="2023-01" db="EMBL/GenBank/DDBJ databases">
        <authorList>
            <person name="Whitehead M."/>
        </authorList>
    </citation>
    <scope>NUCLEOTIDE SEQUENCE [LARGE SCALE GENOMIC DNA]</scope>
</reference>
<keyword evidence="9" id="KW-1185">Reference proteome</keyword>
<keyword evidence="2 4" id="KW-0238">DNA-binding</keyword>
<evidence type="ECO:0000256" key="3">
    <source>
        <dbReference type="ARBA" id="ARBA00023242"/>
    </source>
</evidence>
<proteinExistence type="predicted"/>
<sequence length="486" mass="55674">MSKRKQFTIEEKANVIFRLKKGEKNSDIANELGVGHSTISNIWKARDKIEQEFQNEKLSVKKLRNCTHTDLDNVLLRWFKNQRNLCIPINGPILQQKANELAEGLGKHNFNCSTGWIQRFRARHNIVFSTINGESNSVNTEITQNWLEKVWPKLREGYTDDQIYNADGTGLFYRMLPNRTLKFKGEKCSGGKMSKERLTVLVSASMTGKKMKLIIIGKSRNPRCFKNINSDCLPVTYESNSKAWMTAELWSKILLSWDLELGRKKEKMLLLVDNCPAHCTVALRNIKLVFLPSNCTSVLQPMDQGVIKCMKTYFRKSLVLNMINNIENKIEANISVLDGILMIFKAWGKVSEITIRNCFRHAGFNNAIPQETVQGEQEEDISFPNINEYVNFDNDVLTSEPLSDQEIISSLINQPEEPEEDDNSEEADTPDGDLSINAVFNAAKMLANYMALNNVSPKINFEELEKKIERDFYTNKVQSKITDFFK</sequence>
<evidence type="ECO:0000313" key="8">
    <source>
        <dbReference type="EMBL" id="CAI6358203.1"/>
    </source>
</evidence>
<comment type="caution">
    <text evidence="8">The sequence shown here is derived from an EMBL/GenBank/DDBJ whole genome shotgun (WGS) entry which is preliminary data.</text>
</comment>
<accession>A0AAV0WQV2</accession>
<evidence type="ECO:0000256" key="2">
    <source>
        <dbReference type="ARBA" id="ARBA00023125"/>
    </source>
</evidence>
<evidence type="ECO:0008006" key="10">
    <source>
        <dbReference type="Google" id="ProtNLM"/>
    </source>
</evidence>
<dbReference type="InterPro" id="IPR006600">
    <property type="entry name" value="HTH_CenpB_DNA-bd_dom"/>
</dbReference>
<evidence type="ECO:0000256" key="5">
    <source>
        <dbReference type="SAM" id="MobiDB-lite"/>
    </source>
</evidence>
<protein>
    <recommendedName>
        <fullName evidence="10">Tigger transposable element-derived protein 4</fullName>
    </recommendedName>
</protein>
<dbReference type="AlphaFoldDB" id="A0AAV0WQV2"/>
<dbReference type="InterPro" id="IPR036397">
    <property type="entry name" value="RNaseH_sf"/>
</dbReference>
<dbReference type="GO" id="GO:0005634">
    <property type="term" value="C:nucleus"/>
    <property type="evidence" value="ECO:0007669"/>
    <property type="project" value="UniProtKB-SubCell"/>
</dbReference>
<dbReference type="InterPro" id="IPR007889">
    <property type="entry name" value="HTH_Psq"/>
</dbReference>
<keyword evidence="3 4" id="KW-0539">Nucleus</keyword>
<dbReference type="PANTHER" id="PTHR19303:SF73">
    <property type="entry name" value="PROTEIN PDC2"/>
    <property type="match status" value="1"/>
</dbReference>
<evidence type="ECO:0000259" key="7">
    <source>
        <dbReference type="PROSITE" id="PS51253"/>
    </source>
</evidence>
<evidence type="ECO:0000259" key="6">
    <source>
        <dbReference type="PROSITE" id="PS50960"/>
    </source>
</evidence>
<dbReference type="Proteomes" id="UP001160148">
    <property type="component" value="Unassembled WGS sequence"/>
</dbReference>
<feature type="domain" description="HTH psq-type" evidence="6">
    <location>
        <begin position="1"/>
        <end position="49"/>
    </location>
</feature>
<dbReference type="Gene3D" id="1.10.10.60">
    <property type="entry name" value="Homeodomain-like"/>
    <property type="match status" value="2"/>
</dbReference>
<dbReference type="Pfam" id="PF03221">
    <property type="entry name" value="HTH_Tnp_Tc5"/>
    <property type="match status" value="1"/>
</dbReference>
<dbReference type="SUPFAM" id="SSF46689">
    <property type="entry name" value="Homeodomain-like"/>
    <property type="match status" value="2"/>
</dbReference>
<comment type="subcellular location">
    <subcellularLocation>
        <location evidence="1 4">Nucleus</location>
    </subcellularLocation>
</comment>
<name>A0AAV0WQV2_9HEMI</name>